<evidence type="ECO:0000256" key="2">
    <source>
        <dbReference type="SAM" id="Coils"/>
    </source>
</evidence>
<dbReference type="RefSeq" id="WP_003375522.1">
    <property type="nucleotide sequence ID" value="NZ_ACSJ01000007.1"/>
</dbReference>
<dbReference type="PANTHER" id="PTHR43751">
    <property type="entry name" value="SULFATASE"/>
    <property type="match status" value="1"/>
</dbReference>
<dbReference type="Gene3D" id="3.40.720.10">
    <property type="entry name" value="Alkaline Phosphatase, subunit A"/>
    <property type="match status" value="1"/>
</dbReference>
<dbReference type="InterPro" id="IPR000917">
    <property type="entry name" value="Sulfatase_N"/>
</dbReference>
<protein>
    <submittedName>
        <fullName evidence="4">Sulfatase-domain-containing protein</fullName>
    </submittedName>
</protein>
<dbReference type="InterPro" id="IPR017850">
    <property type="entry name" value="Alkaline_phosphatase_core_sf"/>
</dbReference>
<dbReference type="EMBL" id="ACSJ01000007">
    <property type="protein sequence ID" value="EES90997.1"/>
    <property type="molecule type" value="Genomic_DNA"/>
</dbReference>
<evidence type="ECO:0000256" key="1">
    <source>
        <dbReference type="PROSITE-ProRule" id="PRU00339"/>
    </source>
</evidence>
<dbReference type="PROSITE" id="PS50005">
    <property type="entry name" value="TPR"/>
    <property type="match status" value="1"/>
</dbReference>
<dbReference type="Gene3D" id="1.25.40.10">
    <property type="entry name" value="Tetratricopeptide repeat domain"/>
    <property type="match status" value="1"/>
</dbReference>
<keyword evidence="1" id="KW-0802">TPR repeat</keyword>
<reference evidence="4 5" key="1">
    <citation type="submission" date="2009-10" db="EMBL/GenBank/DDBJ databases">
        <authorList>
            <person name="Shrivastava S."/>
            <person name="Brinkac L.B."/>
            <person name="Brown J.L."/>
            <person name="Bruce D.B."/>
            <person name="Detter C."/>
            <person name="Green L.D."/>
            <person name="Munk C.A."/>
            <person name="Rogers Y.C."/>
            <person name="Tapia R."/>
            <person name="Saunders E.S."/>
            <person name="Sims D.R."/>
            <person name="Smith L.A."/>
            <person name="Smith T.J."/>
            <person name="Sutton G."/>
            <person name="Brettin T."/>
        </authorList>
    </citation>
    <scope>NUCLEOTIDE SEQUENCE [LARGE SCALE GENOMIC DNA]</scope>
    <source>
        <strain evidence="5">D str. 1873</strain>
    </source>
</reference>
<dbReference type="SUPFAM" id="SSF53649">
    <property type="entry name" value="Alkaline phosphatase-like"/>
    <property type="match status" value="1"/>
</dbReference>
<dbReference type="AlphaFoldDB" id="A0A9P2LL05"/>
<evidence type="ECO:0000313" key="4">
    <source>
        <dbReference type="EMBL" id="EES90997.1"/>
    </source>
</evidence>
<keyword evidence="2" id="KW-0175">Coiled coil</keyword>
<evidence type="ECO:0000259" key="3">
    <source>
        <dbReference type="Pfam" id="PF00884"/>
    </source>
</evidence>
<dbReference type="Pfam" id="PF00884">
    <property type="entry name" value="Sulfatase"/>
    <property type="match status" value="1"/>
</dbReference>
<proteinExistence type="predicted"/>
<dbReference type="GeneID" id="66319880"/>
<dbReference type="InterPro" id="IPR052701">
    <property type="entry name" value="GAG_Ulvan_Degrading_Sulfatases"/>
</dbReference>
<dbReference type="PANTHER" id="PTHR43751:SF3">
    <property type="entry name" value="SULFATASE N-TERMINAL DOMAIN-CONTAINING PROTEIN"/>
    <property type="match status" value="1"/>
</dbReference>
<gene>
    <name evidence="4" type="ORF">CLG_B1170</name>
</gene>
<feature type="repeat" description="TPR" evidence="1">
    <location>
        <begin position="75"/>
        <end position="108"/>
    </location>
</feature>
<dbReference type="Proteomes" id="UP000006160">
    <property type="component" value="Unassembled WGS sequence"/>
</dbReference>
<accession>A0A9P2LL05</accession>
<feature type="coiled-coil region" evidence="2">
    <location>
        <begin position="4"/>
        <end position="70"/>
    </location>
</feature>
<organism evidence="4 5">
    <name type="scientific">Clostridium botulinum D str. 1873</name>
    <dbReference type="NCBI Taxonomy" id="592027"/>
    <lineage>
        <taxon>Bacteria</taxon>
        <taxon>Bacillati</taxon>
        <taxon>Bacillota</taxon>
        <taxon>Clostridia</taxon>
        <taxon>Eubacteriales</taxon>
        <taxon>Clostridiaceae</taxon>
        <taxon>Clostridium</taxon>
    </lineage>
</organism>
<dbReference type="InterPro" id="IPR011990">
    <property type="entry name" value="TPR-like_helical_dom_sf"/>
</dbReference>
<name>A0A9P2LL05_CLOBO</name>
<dbReference type="InterPro" id="IPR019734">
    <property type="entry name" value="TPR_rpt"/>
</dbReference>
<comment type="caution">
    <text evidence="4">The sequence shown here is derived from an EMBL/GenBank/DDBJ whole genome shotgun (WGS) entry which is preliminary data.</text>
</comment>
<dbReference type="SUPFAM" id="SSF48452">
    <property type="entry name" value="TPR-like"/>
    <property type="match status" value="1"/>
</dbReference>
<sequence>MIELKKAREIKENIKKLVEEQKLDMANELIYEYKNIIDFDLEVENISAIVDFYKGNLEKAEKKLLNIYNKFEFNFDVNYNLGIVYMYMKEYEKATKHYIRSMCIDKDKSNLGIKELEFMVKNKKITTENLNKIKYEQFEIFTNYQKVFPKGINKTNYIEQNLTINNKDYSTGIYDYYFAERDGILKEYDEKISGMYKFELIESNVYDKFSLKTTKTTVIPIMIKSEDIKIQITVNKKQYSVKNILPNRYYYYRFNKNEDIKIHSKNGKFVLGKPIYIEFNTKIPKLVLNIFIDGLSEKFIEDEGLKNVMPNAYKFFQKGTICENAYVSGDWTYVSLASFFTGMYTTNHKVYHPDYNTFSLYNKELYSEIFNKNGYYTAKIDGDWRSTPSNGYVKGIDRYIYQTSLRGMHTDEVINETIEHLDAFKEKNNFVWICLPDLHDIADEFENRISVQVNNPIETRIFDKTNETSVRKIYDKKKIFKYGTQLKRIDRYLGLLFNYIKENYKEDEYIISLVADHGQGYFIKDKFLDDGRTKVAMMFRGKNIPIGKCSEMIQGLDLFPIILNAAEINDVHLKDGNLPKYFGGKKGREFTYTESIFPGSPYRATINDLDHKFFFETKEDCEKDGRIKIDGYTVELINKHTNQNETDIYKEKVKKYLDVIFQHIKEYIII</sequence>
<evidence type="ECO:0000313" key="5">
    <source>
        <dbReference type="Proteomes" id="UP000006160"/>
    </source>
</evidence>
<feature type="domain" description="Sulfatase N-terminal" evidence="3">
    <location>
        <begin position="290"/>
        <end position="567"/>
    </location>
</feature>